<evidence type="ECO:0000313" key="9">
    <source>
        <dbReference type="EMBL" id="CAL1367515.1"/>
    </source>
</evidence>
<gene>
    <name evidence="9" type="ORF">LTRI10_LOCUS11144</name>
</gene>
<protein>
    <submittedName>
        <fullName evidence="9">Uncharacterized protein</fullName>
    </submittedName>
</protein>
<accession>A0AAV2D5Y2</accession>
<dbReference type="FunFam" id="1.10.10.60:FF:000010">
    <property type="entry name" value="Transcriptional activator Myb isoform A"/>
    <property type="match status" value="1"/>
</dbReference>
<sequence>MDYENHNLRDQDFVSPSSQQPPPTMFFSENYITSHHHQDDEFHYEPPPILPPPPSSSSKGFLEEFHNLDEEEDQDQVFGVVHNGCNFDSSGFDAFPYGSSSSNMDFYEYECKPFVDHHINSDTNFHGVTIPHRNNYNHHVTIAEMMGSSSSCTNNNNQMVNVDGAQEMKPLFSIPDELSSSSCFNLDNGGTYHHQNEIAGYGYKSRMSRSNAVTTHLTNRVSNRALGLPPTAKKTWKGRKKNNVVKGQWTVDEDRLLVQLVEQFGIRKWSHIAQMLPGRIGKQCRERWHNHLRPDIKKDTWTEEEDRVLIRSHGEIGNKWAEIAKRLPGRTENSIKNHWNATKRRQYSKRKCRSKYPRGSILQDYIKSLNLDNSSNLHGRRSTSKKKNNNNHQENGPCGNNNQQHQQQQESSLDEDLYENDRLVPNFDFSNEEVPDFGFDDKIFQDGCNIDSLLDGLPPCAPLLSVDGKSFDDEPEVPAKEDAAAAAALDFEVKKELDLVEMMLVSQKKGF</sequence>
<evidence type="ECO:0000259" key="8">
    <source>
        <dbReference type="PROSITE" id="PS51294"/>
    </source>
</evidence>
<keyword evidence="2" id="KW-0677">Repeat</keyword>
<comment type="subcellular location">
    <subcellularLocation>
        <location evidence="1">Nucleus</location>
    </subcellularLocation>
</comment>
<evidence type="ECO:0000256" key="1">
    <source>
        <dbReference type="ARBA" id="ARBA00004123"/>
    </source>
</evidence>
<feature type="compositionally biased region" description="Basic and acidic residues" evidence="6">
    <location>
        <begin position="1"/>
        <end position="12"/>
    </location>
</feature>
<feature type="region of interest" description="Disordered" evidence="6">
    <location>
        <begin position="372"/>
        <end position="414"/>
    </location>
</feature>
<feature type="compositionally biased region" description="Low complexity" evidence="6">
    <location>
        <begin position="400"/>
        <end position="409"/>
    </location>
</feature>
<dbReference type="GO" id="GO:0000978">
    <property type="term" value="F:RNA polymerase II cis-regulatory region sequence-specific DNA binding"/>
    <property type="evidence" value="ECO:0007669"/>
    <property type="project" value="TreeGrafter"/>
</dbReference>
<dbReference type="AlphaFoldDB" id="A0AAV2D5Y2"/>
<evidence type="ECO:0000256" key="2">
    <source>
        <dbReference type="ARBA" id="ARBA00022737"/>
    </source>
</evidence>
<dbReference type="InterPro" id="IPR001005">
    <property type="entry name" value="SANT/Myb"/>
</dbReference>
<evidence type="ECO:0000256" key="3">
    <source>
        <dbReference type="ARBA" id="ARBA00023015"/>
    </source>
</evidence>
<evidence type="ECO:0000256" key="6">
    <source>
        <dbReference type="SAM" id="MobiDB-lite"/>
    </source>
</evidence>
<dbReference type="Gene3D" id="1.10.10.60">
    <property type="entry name" value="Homeodomain-like"/>
    <property type="match status" value="2"/>
</dbReference>
<feature type="domain" description="Myb-like" evidence="7">
    <location>
        <begin position="241"/>
        <end position="292"/>
    </location>
</feature>
<name>A0AAV2D5Y2_9ROSI</name>
<dbReference type="Proteomes" id="UP001497516">
    <property type="component" value="Chromosome 2"/>
</dbReference>
<keyword evidence="3" id="KW-0805">Transcription regulation</keyword>
<dbReference type="InterPro" id="IPR009057">
    <property type="entry name" value="Homeodomain-like_sf"/>
</dbReference>
<feature type="compositionally biased region" description="Basic residues" evidence="6">
    <location>
        <begin position="378"/>
        <end position="389"/>
    </location>
</feature>
<feature type="domain" description="HTH myb-type" evidence="8">
    <location>
        <begin position="241"/>
        <end position="296"/>
    </location>
</feature>
<organism evidence="9 10">
    <name type="scientific">Linum trigynum</name>
    <dbReference type="NCBI Taxonomy" id="586398"/>
    <lineage>
        <taxon>Eukaryota</taxon>
        <taxon>Viridiplantae</taxon>
        <taxon>Streptophyta</taxon>
        <taxon>Embryophyta</taxon>
        <taxon>Tracheophyta</taxon>
        <taxon>Spermatophyta</taxon>
        <taxon>Magnoliopsida</taxon>
        <taxon>eudicotyledons</taxon>
        <taxon>Gunneridae</taxon>
        <taxon>Pentapetalae</taxon>
        <taxon>rosids</taxon>
        <taxon>fabids</taxon>
        <taxon>Malpighiales</taxon>
        <taxon>Linaceae</taxon>
        <taxon>Linum</taxon>
    </lineage>
</organism>
<dbReference type="SMART" id="SM00717">
    <property type="entry name" value="SANT"/>
    <property type="match status" value="2"/>
</dbReference>
<dbReference type="InterPro" id="IPR017930">
    <property type="entry name" value="Myb_dom"/>
</dbReference>
<dbReference type="Pfam" id="PF13921">
    <property type="entry name" value="Myb_DNA-bind_6"/>
    <property type="match status" value="1"/>
</dbReference>
<dbReference type="FunFam" id="1.10.10.60:FF:000381">
    <property type="entry name" value="Transcription factor MYB119"/>
    <property type="match status" value="1"/>
</dbReference>
<feature type="region of interest" description="Disordered" evidence="6">
    <location>
        <begin position="1"/>
        <end position="24"/>
    </location>
</feature>
<dbReference type="PANTHER" id="PTHR45614:SF285">
    <property type="entry name" value="TRANSCRIPTION FACTOR MYB98"/>
    <property type="match status" value="1"/>
</dbReference>
<keyword evidence="4" id="KW-0238">DNA-binding</keyword>
<dbReference type="EMBL" id="OZ034815">
    <property type="protein sequence ID" value="CAL1367515.1"/>
    <property type="molecule type" value="Genomic_DNA"/>
</dbReference>
<dbReference type="CDD" id="cd00167">
    <property type="entry name" value="SANT"/>
    <property type="match status" value="2"/>
</dbReference>
<evidence type="ECO:0000256" key="5">
    <source>
        <dbReference type="ARBA" id="ARBA00023242"/>
    </source>
</evidence>
<dbReference type="InterPro" id="IPR050560">
    <property type="entry name" value="MYB_TF"/>
</dbReference>
<keyword evidence="10" id="KW-1185">Reference proteome</keyword>
<evidence type="ECO:0000313" key="10">
    <source>
        <dbReference type="Proteomes" id="UP001497516"/>
    </source>
</evidence>
<feature type="domain" description="Myb-like" evidence="7">
    <location>
        <begin position="293"/>
        <end position="343"/>
    </location>
</feature>
<dbReference type="GO" id="GO:0005634">
    <property type="term" value="C:nucleus"/>
    <property type="evidence" value="ECO:0007669"/>
    <property type="project" value="UniProtKB-SubCell"/>
</dbReference>
<feature type="domain" description="HTH myb-type" evidence="8">
    <location>
        <begin position="297"/>
        <end position="347"/>
    </location>
</feature>
<keyword evidence="5" id="KW-0539">Nucleus</keyword>
<keyword evidence="3" id="KW-0804">Transcription</keyword>
<dbReference type="SUPFAM" id="SSF46689">
    <property type="entry name" value="Homeodomain-like"/>
    <property type="match status" value="1"/>
</dbReference>
<reference evidence="9 10" key="1">
    <citation type="submission" date="2024-04" db="EMBL/GenBank/DDBJ databases">
        <authorList>
            <person name="Fracassetti M."/>
        </authorList>
    </citation>
    <scope>NUCLEOTIDE SEQUENCE [LARGE SCALE GENOMIC DNA]</scope>
</reference>
<feature type="region of interest" description="Disordered" evidence="6">
    <location>
        <begin position="334"/>
        <end position="354"/>
    </location>
</feature>
<feature type="compositionally biased region" description="Basic residues" evidence="6">
    <location>
        <begin position="341"/>
        <end position="354"/>
    </location>
</feature>
<dbReference type="PROSITE" id="PS50090">
    <property type="entry name" value="MYB_LIKE"/>
    <property type="match status" value="2"/>
</dbReference>
<proteinExistence type="predicted"/>
<dbReference type="PANTHER" id="PTHR45614">
    <property type="entry name" value="MYB PROTEIN-RELATED"/>
    <property type="match status" value="1"/>
</dbReference>
<evidence type="ECO:0000259" key="7">
    <source>
        <dbReference type="PROSITE" id="PS50090"/>
    </source>
</evidence>
<evidence type="ECO:0000256" key="4">
    <source>
        <dbReference type="ARBA" id="ARBA00023125"/>
    </source>
</evidence>
<dbReference type="GO" id="GO:0000981">
    <property type="term" value="F:DNA-binding transcription factor activity, RNA polymerase II-specific"/>
    <property type="evidence" value="ECO:0007669"/>
    <property type="project" value="TreeGrafter"/>
</dbReference>
<dbReference type="PROSITE" id="PS51294">
    <property type="entry name" value="HTH_MYB"/>
    <property type="match status" value="2"/>
</dbReference>